<comment type="caution">
    <text evidence="3">The sequence shown here is derived from an EMBL/GenBank/DDBJ whole genome shotgun (WGS) entry which is preliminary data.</text>
</comment>
<evidence type="ECO:0000313" key="4">
    <source>
        <dbReference type="Proteomes" id="UP000238274"/>
    </source>
</evidence>
<feature type="region of interest" description="Disordered" evidence="1">
    <location>
        <begin position="266"/>
        <end position="289"/>
    </location>
</feature>
<accession>A0A2S4UQE9</accession>
<reference evidence="4" key="3">
    <citation type="journal article" date="2018" name="Mol. Plant Microbe Interact.">
        <title>Genome sequence resources for the wheat stripe rust pathogen (Puccinia striiformis f. sp. tritici) and the barley stripe rust pathogen (Puccinia striiformis f. sp. hordei).</title>
        <authorList>
            <person name="Xia C."/>
            <person name="Wang M."/>
            <person name="Yin C."/>
            <person name="Cornejo O.E."/>
            <person name="Hulbert S.H."/>
            <person name="Chen X."/>
        </authorList>
    </citation>
    <scope>NUCLEOTIDE SEQUENCE [LARGE SCALE GENOMIC DNA]</scope>
    <source>
        <strain evidence="4">93TX-2</strain>
    </source>
</reference>
<dbReference type="OrthoDB" id="2505311at2759"/>
<keyword evidence="4" id="KW-1185">Reference proteome</keyword>
<proteinExistence type="predicted"/>
<sequence length="414" mass="46748">MDLDLMASGSTNDQEGEASTRTIEQQGGPRPRQKCADLRLAYRRRRGLAIIPHDIEKKFRKLDLFPEITKEITKEVAREEEERSKRVQEYEEHLRKYPDMQTFPKPTNRPIIPRLPTINEYDDALRHVEETFRIIDHGEPTIWDAKDFRVICCVEYIKISHLGREHRENLDSLCDFLHRCKQFISPLAAVGRPDGDVMSAIGWRQDMTHLEILDQYRDEEAIEANQGEYTNLMECSEKAGKAIWQNFKLCAGKVADETKEYLQNLSTSSSVETNSTSNPNGGESPGGTAASLAFPSNNFWIDEKLDKDTHENLPTGFALVIPTFKSTGKIASRSEGHQVDNGQFVFPHYKTAISFPPDFICGIIFSPSGDAYGTMKATEIGDSTRLAVCIQPVPKLNHDSKKSQPAPVNKESST</sequence>
<evidence type="ECO:0000259" key="2">
    <source>
        <dbReference type="Pfam" id="PF20515"/>
    </source>
</evidence>
<reference evidence="4" key="2">
    <citation type="journal article" date="2018" name="BMC Genomics">
        <title>Genomic insights into host adaptation between the wheat stripe rust pathogen (Puccinia striiformis f. sp. tritici) and the barley stripe rust pathogen (Puccinia striiformis f. sp. hordei).</title>
        <authorList>
            <person name="Xia C."/>
            <person name="Wang M."/>
            <person name="Yin C."/>
            <person name="Cornejo O.E."/>
            <person name="Hulbert S.H."/>
            <person name="Chen X."/>
        </authorList>
    </citation>
    <scope>NUCLEOTIDE SEQUENCE [LARGE SCALE GENOMIC DNA]</scope>
    <source>
        <strain evidence="4">93TX-2</strain>
    </source>
</reference>
<evidence type="ECO:0000313" key="3">
    <source>
        <dbReference type="EMBL" id="POV99528.1"/>
    </source>
</evidence>
<gene>
    <name evidence="3" type="ORF">PSHT_13496</name>
</gene>
<dbReference type="AlphaFoldDB" id="A0A2S4UQE9"/>
<name>A0A2S4UQE9_9BASI</name>
<dbReference type="Proteomes" id="UP000238274">
    <property type="component" value="Unassembled WGS sequence"/>
</dbReference>
<feature type="compositionally biased region" description="Low complexity" evidence="1">
    <location>
        <begin position="266"/>
        <end position="278"/>
    </location>
</feature>
<protein>
    <recommendedName>
        <fullName evidence="2">Tet-like 2OG-Fe(II) oxygenase domain-containing protein</fullName>
    </recommendedName>
</protein>
<feature type="region of interest" description="Disordered" evidence="1">
    <location>
        <begin position="1"/>
        <end position="34"/>
    </location>
</feature>
<feature type="compositionally biased region" description="Polar residues" evidence="1">
    <location>
        <begin position="8"/>
        <end position="25"/>
    </location>
</feature>
<evidence type="ECO:0000256" key="1">
    <source>
        <dbReference type="SAM" id="MobiDB-lite"/>
    </source>
</evidence>
<dbReference type="VEuPathDB" id="FungiDB:PSHT_13496"/>
<reference evidence="3 4" key="1">
    <citation type="submission" date="2017-12" db="EMBL/GenBank/DDBJ databases">
        <title>Gene loss provides genomic basis for host adaptation in cereal stripe rust fungi.</title>
        <authorList>
            <person name="Xia C."/>
        </authorList>
    </citation>
    <scope>NUCLEOTIDE SEQUENCE [LARGE SCALE GENOMIC DNA]</scope>
    <source>
        <strain evidence="3 4">93TX-2</strain>
    </source>
</reference>
<organism evidence="3 4">
    <name type="scientific">Puccinia striiformis</name>
    <dbReference type="NCBI Taxonomy" id="27350"/>
    <lineage>
        <taxon>Eukaryota</taxon>
        <taxon>Fungi</taxon>
        <taxon>Dikarya</taxon>
        <taxon>Basidiomycota</taxon>
        <taxon>Pucciniomycotina</taxon>
        <taxon>Pucciniomycetes</taxon>
        <taxon>Pucciniales</taxon>
        <taxon>Pucciniaceae</taxon>
        <taxon>Puccinia</taxon>
    </lineage>
</organism>
<dbReference type="VEuPathDB" id="FungiDB:PSTT_05583"/>
<dbReference type="EMBL" id="PKSM01000271">
    <property type="protein sequence ID" value="POV99528.1"/>
    <property type="molecule type" value="Genomic_DNA"/>
</dbReference>
<feature type="domain" description="Tet-like 2OG-Fe(II) oxygenase" evidence="2">
    <location>
        <begin position="165"/>
        <end position="377"/>
    </location>
</feature>
<dbReference type="Pfam" id="PF20515">
    <property type="entry name" value="2OG-FeII_Oxy_6"/>
    <property type="match status" value="1"/>
</dbReference>
<dbReference type="InterPro" id="IPR046798">
    <property type="entry name" value="2OG-FeII_Oxy_6"/>
</dbReference>